<organism evidence="1 2">
    <name type="scientific">Sphingobium scionense</name>
    <dbReference type="NCBI Taxonomy" id="1404341"/>
    <lineage>
        <taxon>Bacteria</taxon>
        <taxon>Pseudomonadati</taxon>
        <taxon>Pseudomonadota</taxon>
        <taxon>Alphaproteobacteria</taxon>
        <taxon>Sphingomonadales</taxon>
        <taxon>Sphingomonadaceae</taxon>
        <taxon>Sphingobium</taxon>
    </lineage>
</organism>
<dbReference type="Proteomes" id="UP000590524">
    <property type="component" value="Unassembled WGS sequence"/>
</dbReference>
<proteinExistence type="predicted"/>
<protein>
    <submittedName>
        <fullName evidence="1">Uncharacterized protein</fullName>
    </submittedName>
</protein>
<name>A0A7W6LTE4_9SPHN</name>
<reference evidence="1 2" key="1">
    <citation type="submission" date="2020-08" db="EMBL/GenBank/DDBJ databases">
        <title>Genomic Encyclopedia of Type Strains, Phase IV (KMG-IV): sequencing the most valuable type-strain genomes for metagenomic binning, comparative biology and taxonomic classification.</title>
        <authorList>
            <person name="Goeker M."/>
        </authorList>
    </citation>
    <scope>NUCLEOTIDE SEQUENCE [LARGE SCALE GENOMIC DNA]</scope>
    <source>
        <strain evidence="1 2">DSM 19371</strain>
    </source>
</reference>
<keyword evidence="2" id="KW-1185">Reference proteome</keyword>
<comment type="caution">
    <text evidence="1">The sequence shown here is derived from an EMBL/GenBank/DDBJ whole genome shotgun (WGS) entry which is preliminary data.</text>
</comment>
<evidence type="ECO:0000313" key="1">
    <source>
        <dbReference type="EMBL" id="MBB4150129.1"/>
    </source>
</evidence>
<evidence type="ECO:0000313" key="2">
    <source>
        <dbReference type="Proteomes" id="UP000590524"/>
    </source>
</evidence>
<gene>
    <name evidence="1" type="ORF">GGQ90_003930</name>
</gene>
<sequence>MAIFGFMVMVLDWKTNLATSNERLFSLRGIFLQPGIAKEFCRPASCHEDAIISAYGLSI</sequence>
<accession>A0A7W6LTE4</accession>
<dbReference type="EMBL" id="JACIEU010000017">
    <property type="protein sequence ID" value="MBB4150129.1"/>
    <property type="molecule type" value="Genomic_DNA"/>
</dbReference>
<dbReference type="AlphaFoldDB" id="A0A7W6LTE4"/>
<dbReference type="RefSeq" id="WP_041865005.1">
    <property type="nucleotide sequence ID" value="NZ_JACIEU010000017.1"/>
</dbReference>